<organism evidence="1 2">
    <name type="scientific">Lactococcus garvieae</name>
    <dbReference type="NCBI Taxonomy" id="1363"/>
    <lineage>
        <taxon>Bacteria</taxon>
        <taxon>Bacillati</taxon>
        <taxon>Bacillota</taxon>
        <taxon>Bacilli</taxon>
        <taxon>Lactobacillales</taxon>
        <taxon>Streptococcaceae</taxon>
        <taxon>Lactococcus</taxon>
    </lineage>
</organism>
<reference evidence="1 2" key="1">
    <citation type="submission" date="2016-10" db="EMBL/GenBank/DDBJ databases">
        <authorList>
            <person name="de Groot N.N."/>
        </authorList>
    </citation>
    <scope>NUCLEOTIDE SEQUENCE [LARGE SCALE GENOMIC DNA]</scope>
    <source>
        <strain evidence="1 2">M79</strain>
    </source>
</reference>
<protein>
    <submittedName>
        <fullName evidence="1">Uncharacterized protein</fullName>
    </submittedName>
</protein>
<dbReference type="AlphaFoldDB" id="A0A1I4HCP0"/>
<gene>
    <name evidence="1" type="ORF">SAMN05216438_1089</name>
</gene>
<proteinExistence type="predicted"/>
<name>A0A1I4HCP0_9LACT</name>
<dbReference type="EMBL" id="FOTJ01000008">
    <property type="protein sequence ID" value="SFL39463.1"/>
    <property type="molecule type" value="Genomic_DNA"/>
</dbReference>
<evidence type="ECO:0000313" key="1">
    <source>
        <dbReference type="EMBL" id="SFL39463.1"/>
    </source>
</evidence>
<evidence type="ECO:0000313" key="2">
    <source>
        <dbReference type="Proteomes" id="UP000181969"/>
    </source>
</evidence>
<dbReference type="Proteomes" id="UP000181969">
    <property type="component" value="Unassembled WGS sequence"/>
</dbReference>
<dbReference type="RefSeq" id="WP_074751264.1">
    <property type="nucleotide sequence ID" value="NZ_FOTJ01000008.1"/>
</dbReference>
<accession>A0A1I4HCP0</accession>
<sequence>MKISSQLFNELKNINNLVELREWYHETTEFDNEIDALRKEYHLTRLNFLFQVISGKIKVEAI</sequence>